<dbReference type="GeneID" id="92183588"/>
<feature type="transmembrane region" description="Helical" evidence="4">
    <location>
        <begin position="107"/>
        <end position="126"/>
    </location>
</feature>
<evidence type="ECO:0000313" key="6">
    <source>
        <dbReference type="EMBL" id="KAK8845614.1"/>
    </source>
</evidence>
<dbReference type="Pfam" id="PF07690">
    <property type="entry name" value="MFS_1"/>
    <property type="match status" value="1"/>
</dbReference>
<dbReference type="PROSITE" id="PS50850">
    <property type="entry name" value="MFS"/>
    <property type="match status" value="1"/>
</dbReference>
<dbReference type="PANTHER" id="PTHR11360">
    <property type="entry name" value="MONOCARBOXYLATE TRANSPORTER"/>
    <property type="match status" value="1"/>
</dbReference>
<feature type="transmembrane region" description="Helical" evidence="4">
    <location>
        <begin position="274"/>
        <end position="291"/>
    </location>
</feature>
<feature type="transmembrane region" description="Helical" evidence="4">
    <location>
        <begin position="163"/>
        <end position="184"/>
    </location>
</feature>
<keyword evidence="4" id="KW-0472">Membrane</keyword>
<evidence type="ECO:0000259" key="5">
    <source>
        <dbReference type="PROSITE" id="PS50850"/>
    </source>
</evidence>
<feature type="transmembrane region" description="Helical" evidence="4">
    <location>
        <begin position="132"/>
        <end position="151"/>
    </location>
</feature>
<dbReference type="InterPro" id="IPR020846">
    <property type="entry name" value="MFS_dom"/>
</dbReference>
<organism evidence="6 7">
    <name type="scientific">Kwoniella newhampshirensis</name>
    <dbReference type="NCBI Taxonomy" id="1651941"/>
    <lineage>
        <taxon>Eukaryota</taxon>
        <taxon>Fungi</taxon>
        <taxon>Dikarya</taxon>
        <taxon>Basidiomycota</taxon>
        <taxon>Agaricomycotina</taxon>
        <taxon>Tremellomycetes</taxon>
        <taxon>Tremellales</taxon>
        <taxon>Cryptococcaceae</taxon>
        <taxon>Kwoniella</taxon>
    </lineage>
</organism>
<comment type="subcellular location">
    <subcellularLocation>
        <location evidence="1">Membrane</location>
        <topology evidence="1">Multi-pass membrane protein</topology>
    </subcellularLocation>
</comment>
<evidence type="ECO:0000256" key="2">
    <source>
        <dbReference type="ARBA" id="ARBA00006727"/>
    </source>
</evidence>
<keyword evidence="4" id="KW-1133">Transmembrane helix</keyword>
<dbReference type="SUPFAM" id="SSF103473">
    <property type="entry name" value="MFS general substrate transporter"/>
    <property type="match status" value="1"/>
</dbReference>
<feature type="domain" description="Major facilitator superfamily (MFS) profile" evidence="5">
    <location>
        <begin position="329"/>
        <end position="426"/>
    </location>
</feature>
<dbReference type="PANTHER" id="PTHR11360:SF284">
    <property type="entry name" value="EG:103B4.3 PROTEIN-RELATED"/>
    <property type="match status" value="1"/>
</dbReference>
<dbReference type="AlphaFoldDB" id="A0AAW0YG89"/>
<dbReference type="InterPro" id="IPR011701">
    <property type="entry name" value="MFS"/>
</dbReference>
<feature type="compositionally biased region" description="Polar residues" evidence="3">
    <location>
        <begin position="1"/>
        <end position="16"/>
    </location>
</feature>
<feature type="transmembrane region" description="Helical" evidence="4">
    <location>
        <begin position="329"/>
        <end position="355"/>
    </location>
</feature>
<gene>
    <name evidence="6" type="ORF">IAR55_006330</name>
</gene>
<dbReference type="InterPro" id="IPR036259">
    <property type="entry name" value="MFS_trans_sf"/>
</dbReference>
<comment type="caution">
    <text evidence="6">The sequence shown here is derived from an EMBL/GenBank/DDBJ whole genome shotgun (WGS) entry which is preliminary data.</text>
</comment>
<feature type="region of interest" description="Disordered" evidence="3">
    <location>
        <begin position="1"/>
        <end position="29"/>
    </location>
</feature>
<dbReference type="Proteomes" id="UP001388673">
    <property type="component" value="Unassembled WGS sequence"/>
</dbReference>
<name>A0AAW0YG89_9TREE</name>
<keyword evidence="7" id="KW-1185">Reference proteome</keyword>
<feature type="transmembrane region" description="Helical" evidence="4">
    <location>
        <begin position="367"/>
        <end position="387"/>
    </location>
</feature>
<feature type="transmembrane region" description="Helical" evidence="4">
    <location>
        <begin position="77"/>
        <end position="95"/>
    </location>
</feature>
<dbReference type="KEGG" id="kne:92183588"/>
<evidence type="ECO:0000256" key="1">
    <source>
        <dbReference type="ARBA" id="ARBA00004141"/>
    </source>
</evidence>
<dbReference type="GO" id="GO:0022857">
    <property type="term" value="F:transmembrane transporter activity"/>
    <property type="evidence" value="ECO:0007669"/>
    <property type="project" value="InterPro"/>
</dbReference>
<feature type="transmembrane region" description="Helical" evidence="4">
    <location>
        <begin position="38"/>
        <end position="65"/>
    </location>
</feature>
<feature type="transmembrane region" description="Helical" evidence="4">
    <location>
        <begin position="393"/>
        <end position="416"/>
    </location>
</feature>
<evidence type="ECO:0000313" key="7">
    <source>
        <dbReference type="Proteomes" id="UP001388673"/>
    </source>
</evidence>
<evidence type="ECO:0000256" key="4">
    <source>
        <dbReference type="SAM" id="Phobius"/>
    </source>
</evidence>
<reference evidence="6 7" key="1">
    <citation type="journal article" date="2024" name="bioRxiv">
        <title>Comparative genomics of Cryptococcus and Kwoniella reveals pathogenesis evolution and contrasting karyotype dynamics via intercentromeric recombination or chromosome fusion.</title>
        <authorList>
            <person name="Coelho M.A."/>
            <person name="David-Palma M."/>
            <person name="Shea T."/>
            <person name="Bowers K."/>
            <person name="McGinley-Smith S."/>
            <person name="Mohammad A.W."/>
            <person name="Gnirke A."/>
            <person name="Yurkov A.M."/>
            <person name="Nowrousian M."/>
            <person name="Sun S."/>
            <person name="Cuomo C.A."/>
            <person name="Heitman J."/>
        </authorList>
    </citation>
    <scope>NUCLEOTIDE SEQUENCE [LARGE SCALE GENOMIC DNA]</scope>
    <source>
        <strain evidence="6 7">CBS 13917</strain>
    </source>
</reference>
<evidence type="ECO:0000256" key="3">
    <source>
        <dbReference type="SAM" id="MobiDB-lite"/>
    </source>
</evidence>
<dbReference type="Gene3D" id="1.20.1250.20">
    <property type="entry name" value="MFS general substrate transporter like domains"/>
    <property type="match status" value="1"/>
</dbReference>
<accession>A0AAW0YG89</accession>
<dbReference type="InterPro" id="IPR050327">
    <property type="entry name" value="Proton-linked_MCT"/>
</dbReference>
<keyword evidence="4" id="KW-0812">Transmembrane</keyword>
<feature type="transmembrane region" description="Helical" evidence="4">
    <location>
        <begin position="303"/>
        <end position="323"/>
    </location>
</feature>
<feature type="transmembrane region" description="Helical" evidence="4">
    <location>
        <begin position="238"/>
        <end position="262"/>
    </location>
</feature>
<dbReference type="EMBL" id="JBCAWK010000012">
    <property type="protein sequence ID" value="KAK8845614.1"/>
    <property type="molecule type" value="Genomic_DNA"/>
</dbReference>
<protein>
    <recommendedName>
        <fullName evidence="5">Major facilitator superfamily (MFS) profile domain-containing protein</fullName>
    </recommendedName>
</protein>
<proteinExistence type="inferred from homology"/>
<dbReference type="GO" id="GO:0016020">
    <property type="term" value="C:membrane"/>
    <property type="evidence" value="ECO:0007669"/>
    <property type="project" value="UniProtKB-SubCell"/>
</dbReference>
<feature type="transmembrane region" description="Helical" evidence="4">
    <location>
        <begin position="196"/>
        <end position="217"/>
    </location>
</feature>
<sequence length="426" mass="46194">MSNENQTSEPRQSSTNRDVEKQTVPAPPTFPEGSLQGWLTVVGAWLVIFVSFGYTNAFGVFQAYYAGGYPEESAMNISWIGSIQLFLQYILGALVGPLYEKGYFHHLMVSGSVLYIVCIFMTSLATRFWQTILAQGIGIGIGIGGVYLPALSVATHYFQHRRALALGIVVTGSSIGGICLPIMLNNLIAKHGFKLAVQYTGYLLMGCLIVANCLMRTRLPPKHVSALKPSPKDMFSSVPYCFLVAGLFLCAWGIFFPFYYVQDLGNARGISPNITFYSLAFMNAGSVFGRITPNFLADNSGCLNLLTIMSTVAGIMSFAFFGATNAAGLIIVGILYGFFSGAFISLMAPALISFARDFHEIGLRTGMGLLVMSFAVLTGTPITGALLDKYGFYAPITWSGVTILSGCVCFAISTVLRRREKSTWKV</sequence>
<dbReference type="RefSeq" id="XP_066800422.1">
    <property type="nucleotide sequence ID" value="XM_066949414.1"/>
</dbReference>
<comment type="similarity">
    <text evidence="2">Belongs to the major facilitator superfamily. Monocarboxylate porter (TC 2.A.1.13) family.</text>
</comment>